<sequence length="178" mass="18808">MPANHPPPEAPGILAAKLDLLLRRLASRTGHVPSVRELAARTAPAGTDKPAVSHPVINDLLNGTKSNPPCTTIQAVAQAFEAPSAYLLPGWNDLTSLTVYEQEQRAREALRLVAGLGSEALDELVAAAHEIRERHAPGAGPVPEVPDVPPLASEPTRPGRRRGGRRSDAEMAARAADN</sequence>
<reference evidence="4" key="1">
    <citation type="journal article" date="2019" name="Int. J. Syst. Evol. Microbiol.">
        <title>The Global Catalogue of Microorganisms (GCM) 10K type strain sequencing project: providing services to taxonomists for standard genome sequencing and annotation.</title>
        <authorList>
            <consortium name="The Broad Institute Genomics Platform"/>
            <consortium name="The Broad Institute Genome Sequencing Center for Infectious Disease"/>
            <person name="Wu L."/>
            <person name="Ma J."/>
        </authorList>
    </citation>
    <scope>NUCLEOTIDE SEQUENCE [LARGE SCALE GENOMIC DNA]</scope>
    <source>
        <strain evidence="4">JCM 14560</strain>
    </source>
</reference>
<evidence type="ECO:0000256" key="1">
    <source>
        <dbReference type="SAM" id="MobiDB-lite"/>
    </source>
</evidence>
<evidence type="ECO:0000313" key="4">
    <source>
        <dbReference type="Proteomes" id="UP001422759"/>
    </source>
</evidence>
<comment type="caution">
    <text evidence="3">The sequence shown here is derived from an EMBL/GenBank/DDBJ whole genome shotgun (WGS) entry which is preliminary data.</text>
</comment>
<protein>
    <recommendedName>
        <fullName evidence="2">HTH cro/C1-type domain-containing protein</fullName>
    </recommendedName>
</protein>
<feature type="compositionally biased region" description="Basic and acidic residues" evidence="1">
    <location>
        <begin position="165"/>
        <end position="178"/>
    </location>
</feature>
<organism evidence="3 4">
    <name type="scientific">Kitasatospora kazusensis</name>
    <dbReference type="NCBI Taxonomy" id="407974"/>
    <lineage>
        <taxon>Bacteria</taxon>
        <taxon>Bacillati</taxon>
        <taxon>Actinomycetota</taxon>
        <taxon>Actinomycetes</taxon>
        <taxon>Kitasatosporales</taxon>
        <taxon>Streptomycetaceae</taxon>
        <taxon>Kitasatospora</taxon>
    </lineage>
</organism>
<proteinExistence type="predicted"/>
<feature type="region of interest" description="Disordered" evidence="1">
    <location>
        <begin position="134"/>
        <end position="178"/>
    </location>
</feature>
<name>A0ABP5KWE0_9ACTN</name>
<dbReference type="Gene3D" id="1.10.260.40">
    <property type="entry name" value="lambda repressor-like DNA-binding domains"/>
    <property type="match status" value="1"/>
</dbReference>
<feature type="domain" description="HTH cro/C1-type" evidence="2">
    <location>
        <begin position="52"/>
        <end position="87"/>
    </location>
</feature>
<dbReference type="InterPro" id="IPR001387">
    <property type="entry name" value="Cro/C1-type_HTH"/>
</dbReference>
<dbReference type="InterPro" id="IPR010982">
    <property type="entry name" value="Lambda_DNA-bd_dom_sf"/>
</dbReference>
<dbReference type="Proteomes" id="UP001422759">
    <property type="component" value="Unassembled WGS sequence"/>
</dbReference>
<dbReference type="RefSeq" id="WP_344462446.1">
    <property type="nucleotide sequence ID" value="NZ_BAAANT010000007.1"/>
</dbReference>
<evidence type="ECO:0000259" key="2">
    <source>
        <dbReference type="PROSITE" id="PS50943"/>
    </source>
</evidence>
<evidence type="ECO:0000313" key="3">
    <source>
        <dbReference type="EMBL" id="GAA2136974.1"/>
    </source>
</evidence>
<accession>A0ABP5KWE0</accession>
<dbReference type="EMBL" id="BAAANT010000007">
    <property type="protein sequence ID" value="GAA2136974.1"/>
    <property type="molecule type" value="Genomic_DNA"/>
</dbReference>
<gene>
    <name evidence="3" type="ORF">GCM10009760_16910</name>
</gene>
<dbReference type="PROSITE" id="PS50943">
    <property type="entry name" value="HTH_CROC1"/>
    <property type="match status" value="1"/>
</dbReference>
<keyword evidence="4" id="KW-1185">Reference proteome</keyword>